<dbReference type="InterPro" id="IPR051694">
    <property type="entry name" value="Immunoregulatory_rcpt-like"/>
</dbReference>
<name>A0A8K0T2E9_9HYPO</name>
<feature type="region of interest" description="Disordered" evidence="5">
    <location>
        <begin position="187"/>
        <end position="217"/>
    </location>
</feature>
<feature type="region of interest" description="Disordered" evidence="5">
    <location>
        <begin position="1"/>
        <end position="41"/>
    </location>
</feature>
<evidence type="ECO:0000313" key="7">
    <source>
        <dbReference type="EMBL" id="KAH7328941.1"/>
    </source>
</evidence>
<keyword evidence="3 6" id="KW-1133">Transmembrane helix</keyword>
<comment type="caution">
    <text evidence="7">The sequence shown here is derived from an EMBL/GenBank/DDBJ whole genome shotgun (WGS) entry which is preliminary data.</text>
</comment>
<evidence type="ECO:0000256" key="5">
    <source>
        <dbReference type="SAM" id="MobiDB-lite"/>
    </source>
</evidence>
<accession>A0A8K0T2E9</accession>
<evidence type="ECO:0008006" key="9">
    <source>
        <dbReference type="Google" id="ProtNLM"/>
    </source>
</evidence>
<feature type="compositionally biased region" description="Polar residues" evidence="5">
    <location>
        <begin position="191"/>
        <end position="202"/>
    </location>
</feature>
<evidence type="ECO:0000256" key="3">
    <source>
        <dbReference type="ARBA" id="ARBA00022989"/>
    </source>
</evidence>
<feature type="region of interest" description="Disordered" evidence="5">
    <location>
        <begin position="326"/>
        <end position="385"/>
    </location>
</feature>
<keyword evidence="8" id="KW-1185">Reference proteome</keyword>
<keyword evidence="4 6" id="KW-0472">Membrane</keyword>
<dbReference type="AlphaFoldDB" id="A0A8K0T2E9"/>
<evidence type="ECO:0000313" key="8">
    <source>
        <dbReference type="Proteomes" id="UP000813444"/>
    </source>
</evidence>
<protein>
    <recommendedName>
        <fullName evidence="9">Peptidase A1 domain-containing protein</fullName>
    </recommendedName>
</protein>
<sequence>MIPQDTGPKPRDDVDDESMRMGDLRTTGKPDISSPVQWRPFSPDNDNDNVFVSINTPVLEVGLHRLNSTVNITEVAWNTVYLSKDRDWDATSLSSATDSSFNATRGVQNFVFDNGNNLGSVSLSLLSQEVQQAYGTNMSVAIHWITNFAHGVTHSELFTVVGSEEAAENINQDIWEEFSDGWEEITPNTPPASQTRTASIPSGTAGVETGSNVGAGSDVGTASDDGLSTGAIAGIAVGSAIGFLLLITGLVWFFLLRRRRRPEPQEKALVQDDPQLDTTGAYAMNKEMSRVTDSPQTPRSNFPGNDTNMSSWPLTEQVGRALEERALTPSASRQDLTRSGAGTPSGLHPNVAHLVEDGMTEDEIRRLEEEERQLDDEIERARRRR</sequence>
<evidence type="ECO:0000256" key="1">
    <source>
        <dbReference type="ARBA" id="ARBA00004167"/>
    </source>
</evidence>
<dbReference type="GO" id="GO:0071944">
    <property type="term" value="C:cell periphery"/>
    <property type="evidence" value="ECO:0007669"/>
    <property type="project" value="UniProtKB-ARBA"/>
</dbReference>
<dbReference type="PANTHER" id="PTHR15549">
    <property type="entry name" value="PAIRED IMMUNOGLOBULIN-LIKE TYPE 2 RECEPTOR"/>
    <property type="match status" value="1"/>
</dbReference>
<reference evidence="7" key="1">
    <citation type="journal article" date="2021" name="Nat. Commun.">
        <title>Genetic determinants of endophytism in the Arabidopsis root mycobiome.</title>
        <authorList>
            <person name="Mesny F."/>
            <person name="Miyauchi S."/>
            <person name="Thiergart T."/>
            <person name="Pickel B."/>
            <person name="Atanasova L."/>
            <person name="Karlsson M."/>
            <person name="Huettel B."/>
            <person name="Barry K.W."/>
            <person name="Haridas S."/>
            <person name="Chen C."/>
            <person name="Bauer D."/>
            <person name="Andreopoulos W."/>
            <person name="Pangilinan J."/>
            <person name="LaButti K."/>
            <person name="Riley R."/>
            <person name="Lipzen A."/>
            <person name="Clum A."/>
            <person name="Drula E."/>
            <person name="Henrissat B."/>
            <person name="Kohler A."/>
            <person name="Grigoriev I.V."/>
            <person name="Martin F.M."/>
            <person name="Hacquard S."/>
        </authorList>
    </citation>
    <scope>NUCLEOTIDE SEQUENCE</scope>
    <source>
        <strain evidence="7">MPI-CAGE-CH-0235</strain>
    </source>
</reference>
<dbReference type="Proteomes" id="UP000813444">
    <property type="component" value="Unassembled WGS sequence"/>
</dbReference>
<feature type="compositionally biased region" description="Polar residues" evidence="5">
    <location>
        <begin position="291"/>
        <end position="312"/>
    </location>
</feature>
<gene>
    <name evidence="7" type="ORF">B0I35DRAFT_473597</name>
</gene>
<feature type="region of interest" description="Disordered" evidence="5">
    <location>
        <begin position="286"/>
        <end position="312"/>
    </location>
</feature>
<feature type="transmembrane region" description="Helical" evidence="6">
    <location>
        <begin position="231"/>
        <end position="255"/>
    </location>
</feature>
<organism evidence="7 8">
    <name type="scientific">Stachybotrys elegans</name>
    <dbReference type="NCBI Taxonomy" id="80388"/>
    <lineage>
        <taxon>Eukaryota</taxon>
        <taxon>Fungi</taxon>
        <taxon>Dikarya</taxon>
        <taxon>Ascomycota</taxon>
        <taxon>Pezizomycotina</taxon>
        <taxon>Sordariomycetes</taxon>
        <taxon>Hypocreomycetidae</taxon>
        <taxon>Hypocreales</taxon>
        <taxon>Stachybotryaceae</taxon>
        <taxon>Stachybotrys</taxon>
    </lineage>
</organism>
<evidence type="ECO:0000256" key="2">
    <source>
        <dbReference type="ARBA" id="ARBA00022692"/>
    </source>
</evidence>
<proteinExistence type="predicted"/>
<dbReference type="GO" id="GO:0016020">
    <property type="term" value="C:membrane"/>
    <property type="evidence" value="ECO:0007669"/>
    <property type="project" value="UniProtKB-SubCell"/>
</dbReference>
<dbReference type="EMBL" id="JAGPNK010000001">
    <property type="protein sequence ID" value="KAH7328941.1"/>
    <property type="molecule type" value="Genomic_DNA"/>
</dbReference>
<dbReference type="PANTHER" id="PTHR15549:SF26">
    <property type="entry name" value="AXIAL BUDDING PATTERN PROTEIN 2-RELATED"/>
    <property type="match status" value="1"/>
</dbReference>
<evidence type="ECO:0000256" key="4">
    <source>
        <dbReference type="ARBA" id="ARBA00023136"/>
    </source>
</evidence>
<feature type="compositionally biased region" description="Basic and acidic residues" evidence="5">
    <location>
        <begin position="8"/>
        <end position="28"/>
    </location>
</feature>
<keyword evidence="2 6" id="KW-0812">Transmembrane</keyword>
<comment type="subcellular location">
    <subcellularLocation>
        <location evidence="1">Membrane</location>
        <topology evidence="1">Single-pass membrane protein</topology>
    </subcellularLocation>
</comment>
<evidence type="ECO:0000256" key="6">
    <source>
        <dbReference type="SAM" id="Phobius"/>
    </source>
</evidence>